<proteinExistence type="predicted"/>
<dbReference type="PANTHER" id="PTHR10587:SF137">
    <property type="entry name" value="4-DEOXY-4-FORMAMIDO-L-ARABINOSE-PHOSPHOUNDECAPRENOL DEFORMYLASE ARND-RELATED"/>
    <property type="match status" value="1"/>
</dbReference>
<dbReference type="PANTHER" id="PTHR10587">
    <property type="entry name" value="GLYCOSYL TRANSFERASE-RELATED"/>
    <property type="match status" value="1"/>
</dbReference>
<dbReference type="InterPro" id="IPR050248">
    <property type="entry name" value="Polysacc_deacetylase_ArnD"/>
</dbReference>
<gene>
    <name evidence="2" type="ORF">GCM10010276_05460</name>
</gene>
<organism evidence="2 3">
    <name type="scientific">Streptomyces longisporus</name>
    <dbReference type="NCBI Taxonomy" id="1948"/>
    <lineage>
        <taxon>Bacteria</taxon>
        <taxon>Bacillati</taxon>
        <taxon>Actinomycetota</taxon>
        <taxon>Actinomycetes</taxon>
        <taxon>Kitasatosporales</taxon>
        <taxon>Streptomycetaceae</taxon>
        <taxon>Streptomyces</taxon>
    </lineage>
</organism>
<dbReference type="Gene3D" id="3.20.20.370">
    <property type="entry name" value="Glycoside hydrolase/deacetylase"/>
    <property type="match status" value="1"/>
</dbReference>
<name>A0ABN3KWG9_STRLO</name>
<dbReference type="Proteomes" id="UP001501777">
    <property type="component" value="Unassembled WGS sequence"/>
</dbReference>
<evidence type="ECO:0000259" key="1">
    <source>
        <dbReference type="PROSITE" id="PS51677"/>
    </source>
</evidence>
<dbReference type="SUPFAM" id="SSF88713">
    <property type="entry name" value="Glycoside hydrolase/deacetylase"/>
    <property type="match status" value="1"/>
</dbReference>
<dbReference type="InterPro" id="IPR011330">
    <property type="entry name" value="Glyco_hydro/deAcase_b/a-brl"/>
</dbReference>
<dbReference type="RefSeq" id="WP_344398374.1">
    <property type="nucleotide sequence ID" value="NZ_BAAASG010000002.1"/>
</dbReference>
<dbReference type="CDD" id="cd10959">
    <property type="entry name" value="CE4_NodB_like_3"/>
    <property type="match status" value="1"/>
</dbReference>
<protein>
    <submittedName>
        <fullName evidence="2">Polysaccharide deacetylase family protein</fullName>
    </submittedName>
</protein>
<evidence type="ECO:0000313" key="2">
    <source>
        <dbReference type="EMBL" id="GAA2473456.1"/>
    </source>
</evidence>
<sequence>MPGSPGSSPARRGAAALAPLATVAAAHIAPAATWLPVVRRLGLTRLAGVGRPDHVALTFDDGPDPASTPSFLEALDSLGIRATFFVLGDSVVRHPALAQETVRRGHELAVHGWSHNRPWFPDPAGDVRALRRAIGALRDVTGRRPLWYRPPYGILTSGRWAAAHAAGLRTVLWTAWGRDWTTRATPESVRSTVMADLRGGGTVLLHDTDRMSAPGCWRAALGALPAIVSGCREAGLSIGPLAEHGTALAARG</sequence>
<reference evidence="2 3" key="1">
    <citation type="journal article" date="2019" name="Int. J. Syst. Evol. Microbiol.">
        <title>The Global Catalogue of Microorganisms (GCM) 10K type strain sequencing project: providing services to taxonomists for standard genome sequencing and annotation.</title>
        <authorList>
            <consortium name="The Broad Institute Genomics Platform"/>
            <consortium name="The Broad Institute Genome Sequencing Center for Infectious Disease"/>
            <person name="Wu L."/>
            <person name="Ma J."/>
        </authorList>
    </citation>
    <scope>NUCLEOTIDE SEQUENCE [LARGE SCALE GENOMIC DNA]</scope>
    <source>
        <strain evidence="2 3">JCM 4395</strain>
    </source>
</reference>
<dbReference type="InterPro" id="IPR002509">
    <property type="entry name" value="NODB_dom"/>
</dbReference>
<dbReference type="Pfam" id="PF01522">
    <property type="entry name" value="Polysacc_deac_1"/>
    <property type="match status" value="1"/>
</dbReference>
<dbReference type="PROSITE" id="PS51677">
    <property type="entry name" value="NODB"/>
    <property type="match status" value="1"/>
</dbReference>
<dbReference type="EMBL" id="BAAASG010000002">
    <property type="protein sequence ID" value="GAA2473456.1"/>
    <property type="molecule type" value="Genomic_DNA"/>
</dbReference>
<accession>A0ABN3KWG9</accession>
<evidence type="ECO:0000313" key="3">
    <source>
        <dbReference type="Proteomes" id="UP001501777"/>
    </source>
</evidence>
<feature type="domain" description="NodB homology" evidence="1">
    <location>
        <begin position="53"/>
        <end position="239"/>
    </location>
</feature>
<keyword evidence="3" id="KW-1185">Reference proteome</keyword>
<comment type="caution">
    <text evidence="2">The sequence shown here is derived from an EMBL/GenBank/DDBJ whole genome shotgun (WGS) entry which is preliminary data.</text>
</comment>